<name>A0ABW2UY72_9BACI</name>
<evidence type="ECO:0000313" key="4">
    <source>
        <dbReference type="Proteomes" id="UP001596620"/>
    </source>
</evidence>
<dbReference type="Pfam" id="PF07238">
    <property type="entry name" value="PilZ"/>
    <property type="match status" value="1"/>
</dbReference>
<dbReference type="Gene3D" id="2.40.10.220">
    <property type="entry name" value="predicted glycosyltransferase like domains"/>
    <property type="match status" value="1"/>
</dbReference>
<gene>
    <name evidence="3" type="ORF">ACFQU8_13495</name>
</gene>
<proteinExistence type="predicted"/>
<keyword evidence="3" id="KW-0969">Cilium</keyword>
<sequence>MEIGTSLTLEAINPETNETQTCRSRIIDQQANKLMIDLPIDDQSSQTMIYAEGTSFKVTYIGADKNVHMFDTTLVSKINDNPPALAVRRPEDASIKTVQRRQFIRVNTAVDAAIHGTNNSFTTVTSDLSGGGMAVIVPQHQRFDIGEEVAVWMVLPMNAGDYHYIHALSEVTRLDLDKDIRKISLKFTSLKQDDQQTIIRFCFEKQLDARKKELT</sequence>
<dbReference type="InterPro" id="IPR009926">
    <property type="entry name" value="T3SS_YcgR_PilZN"/>
</dbReference>
<organism evidence="3 4">
    <name type="scientific">Lentibacillus kimchii</name>
    <dbReference type="NCBI Taxonomy" id="1542911"/>
    <lineage>
        <taxon>Bacteria</taxon>
        <taxon>Bacillati</taxon>
        <taxon>Bacillota</taxon>
        <taxon>Bacilli</taxon>
        <taxon>Bacillales</taxon>
        <taxon>Bacillaceae</taxon>
        <taxon>Lentibacillus</taxon>
    </lineage>
</organism>
<dbReference type="Proteomes" id="UP001596620">
    <property type="component" value="Unassembled WGS sequence"/>
</dbReference>
<dbReference type="SUPFAM" id="SSF141371">
    <property type="entry name" value="PilZ domain-like"/>
    <property type="match status" value="1"/>
</dbReference>
<dbReference type="RefSeq" id="WP_382361315.1">
    <property type="nucleotide sequence ID" value="NZ_JBHTGR010000057.1"/>
</dbReference>
<protein>
    <submittedName>
        <fullName evidence="3">Flagellar brake protein</fullName>
    </submittedName>
</protein>
<reference evidence="4" key="1">
    <citation type="journal article" date="2019" name="Int. J. Syst. Evol. Microbiol.">
        <title>The Global Catalogue of Microorganisms (GCM) 10K type strain sequencing project: providing services to taxonomists for standard genome sequencing and annotation.</title>
        <authorList>
            <consortium name="The Broad Institute Genomics Platform"/>
            <consortium name="The Broad Institute Genome Sequencing Center for Infectious Disease"/>
            <person name="Wu L."/>
            <person name="Ma J."/>
        </authorList>
    </citation>
    <scope>NUCLEOTIDE SEQUENCE [LARGE SCALE GENOMIC DNA]</scope>
    <source>
        <strain evidence="4">JCM 30234</strain>
    </source>
</reference>
<dbReference type="EMBL" id="JBHTGR010000057">
    <property type="protein sequence ID" value="MFC7748200.1"/>
    <property type="molecule type" value="Genomic_DNA"/>
</dbReference>
<feature type="domain" description="Type III secretion system flagellar brake protein YcgR PilZN" evidence="2">
    <location>
        <begin position="2"/>
        <end position="90"/>
    </location>
</feature>
<evidence type="ECO:0000259" key="2">
    <source>
        <dbReference type="Pfam" id="PF12945"/>
    </source>
</evidence>
<evidence type="ECO:0000313" key="3">
    <source>
        <dbReference type="EMBL" id="MFC7748200.1"/>
    </source>
</evidence>
<dbReference type="Pfam" id="PF12945">
    <property type="entry name" value="PilZNR"/>
    <property type="match status" value="1"/>
</dbReference>
<evidence type="ECO:0000259" key="1">
    <source>
        <dbReference type="Pfam" id="PF07238"/>
    </source>
</evidence>
<dbReference type="InterPro" id="IPR009875">
    <property type="entry name" value="PilZ_domain"/>
</dbReference>
<accession>A0ABW2UY72</accession>
<feature type="domain" description="PilZ" evidence="1">
    <location>
        <begin position="99"/>
        <end position="204"/>
    </location>
</feature>
<keyword evidence="4" id="KW-1185">Reference proteome</keyword>
<keyword evidence="3" id="KW-0282">Flagellum</keyword>
<comment type="caution">
    <text evidence="3">The sequence shown here is derived from an EMBL/GenBank/DDBJ whole genome shotgun (WGS) entry which is preliminary data.</text>
</comment>
<keyword evidence="3" id="KW-0966">Cell projection</keyword>